<dbReference type="SUPFAM" id="SSF109854">
    <property type="entry name" value="DinB/YfiT-like putative metalloenzymes"/>
    <property type="match status" value="1"/>
</dbReference>
<dbReference type="AlphaFoldDB" id="A0A538T0J6"/>
<dbReference type="EMBL" id="VBOV01000177">
    <property type="protein sequence ID" value="TMQ57146.1"/>
    <property type="molecule type" value="Genomic_DNA"/>
</dbReference>
<reference evidence="1 2" key="1">
    <citation type="journal article" date="2019" name="Nat. Microbiol.">
        <title>Mediterranean grassland soil C-N compound turnover is dependent on rainfall and depth, and is mediated by genomically divergent microorganisms.</title>
        <authorList>
            <person name="Diamond S."/>
            <person name="Andeer P.F."/>
            <person name="Li Z."/>
            <person name="Crits-Christoph A."/>
            <person name="Burstein D."/>
            <person name="Anantharaman K."/>
            <person name="Lane K.R."/>
            <person name="Thomas B.C."/>
            <person name="Pan C."/>
            <person name="Northen T.R."/>
            <person name="Banfield J.F."/>
        </authorList>
    </citation>
    <scope>NUCLEOTIDE SEQUENCE [LARGE SCALE GENOMIC DNA]</scope>
    <source>
        <strain evidence="1">WS_5</strain>
    </source>
</reference>
<protein>
    <submittedName>
        <fullName evidence="1">DinB family protein</fullName>
    </submittedName>
</protein>
<organism evidence="1 2">
    <name type="scientific">Eiseniibacteriota bacterium</name>
    <dbReference type="NCBI Taxonomy" id="2212470"/>
    <lineage>
        <taxon>Bacteria</taxon>
        <taxon>Candidatus Eiseniibacteriota</taxon>
    </lineage>
</organism>
<comment type="caution">
    <text evidence="1">The sequence shown here is derived from an EMBL/GenBank/DDBJ whole genome shotgun (WGS) entry which is preliminary data.</text>
</comment>
<gene>
    <name evidence="1" type="ORF">E6K75_07385</name>
</gene>
<evidence type="ECO:0000313" key="2">
    <source>
        <dbReference type="Proteomes" id="UP000320913"/>
    </source>
</evidence>
<accession>A0A538T0J6</accession>
<dbReference type="Proteomes" id="UP000320913">
    <property type="component" value="Unassembled WGS sequence"/>
</dbReference>
<evidence type="ECO:0000313" key="1">
    <source>
        <dbReference type="EMBL" id="TMQ57146.1"/>
    </source>
</evidence>
<dbReference type="InterPro" id="IPR034660">
    <property type="entry name" value="DinB/YfiT-like"/>
</dbReference>
<sequence>MKETQDAPLRAQLKKLLGWEDAHVGFEAAVEGVGPAHQGKTPPGLPFSPWQLLEHLRITQFDILDFCRNSAYKERAWPKDYWPPAPGPPSPSAWKESVAAFQRDRAALQKLAEDPSASGRSGRIAGTFVPLAYLNLWILWGRDPHRPPTPSSEVS</sequence>
<name>A0A538T0J6_UNCEI</name>
<proteinExistence type="predicted"/>